<dbReference type="AlphaFoldDB" id="A0A1B7W483"/>
<name>A0A1B7W483_APHFL</name>
<organism evidence="1 2">
    <name type="scientific">Aphanizomenon flos-aquae WA102</name>
    <dbReference type="NCBI Taxonomy" id="1710896"/>
    <lineage>
        <taxon>Bacteria</taxon>
        <taxon>Bacillati</taxon>
        <taxon>Cyanobacteriota</taxon>
        <taxon>Cyanophyceae</taxon>
        <taxon>Nostocales</taxon>
        <taxon>Aphanizomenonaceae</taxon>
        <taxon>Aphanizomenon</taxon>
    </lineage>
</organism>
<evidence type="ECO:0000313" key="1">
    <source>
        <dbReference type="EMBL" id="OBQ31924.1"/>
    </source>
</evidence>
<evidence type="ECO:0000313" key="2">
    <source>
        <dbReference type="Proteomes" id="UP000092093"/>
    </source>
</evidence>
<gene>
    <name evidence="1" type="ORF">AN484_28475</name>
</gene>
<protein>
    <submittedName>
        <fullName evidence="1">Uncharacterized protein</fullName>
    </submittedName>
</protein>
<sequence length="66" mass="7557">MTLFWVRLGQGTRGGVTWMCMTLFWVRLGQGIYGGGTWVCKPLFWIRLGHVRASDSWPNDLLVNLT</sequence>
<dbReference type="EMBL" id="LJOW01000988">
    <property type="protein sequence ID" value="OBQ31924.1"/>
    <property type="molecule type" value="Genomic_DNA"/>
</dbReference>
<dbReference type="Proteomes" id="UP000092093">
    <property type="component" value="Unassembled WGS sequence"/>
</dbReference>
<proteinExistence type="predicted"/>
<accession>A0A1B7W483</accession>
<comment type="caution">
    <text evidence="1">The sequence shown here is derived from an EMBL/GenBank/DDBJ whole genome shotgun (WGS) entry which is preliminary data.</text>
</comment>
<reference evidence="1 2" key="1">
    <citation type="submission" date="2015-09" db="EMBL/GenBank/DDBJ databases">
        <title>Aphanizomenon flos-aquae WA102.</title>
        <authorList>
            <person name="Driscoll C."/>
        </authorList>
    </citation>
    <scope>NUCLEOTIDE SEQUENCE [LARGE SCALE GENOMIC DNA]</scope>
    <source>
        <strain evidence="1">WA102</strain>
    </source>
</reference>